<proteinExistence type="predicted"/>
<feature type="region of interest" description="Disordered" evidence="1">
    <location>
        <begin position="246"/>
        <end position="270"/>
    </location>
</feature>
<protein>
    <submittedName>
        <fullName evidence="2">Uncharacterized protein</fullName>
    </submittedName>
</protein>
<feature type="region of interest" description="Disordered" evidence="1">
    <location>
        <begin position="550"/>
        <end position="569"/>
    </location>
</feature>
<feature type="compositionally biased region" description="Low complexity" evidence="1">
    <location>
        <begin position="21"/>
        <end position="38"/>
    </location>
</feature>
<feature type="region of interest" description="Disordered" evidence="1">
    <location>
        <begin position="651"/>
        <end position="694"/>
    </location>
</feature>
<feature type="region of interest" description="Disordered" evidence="1">
    <location>
        <begin position="1"/>
        <end position="38"/>
    </location>
</feature>
<dbReference type="AlphaFoldDB" id="A0AA38H1P9"/>
<feature type="compositionally biased region" description="Low complexity" evidence="1">
    <location>
        <begin position="247"/>
        <end position="265"/>
    </location>
</feature>
<name>A0AA38H1P9_9TREE</name>
<dbReference type="Proteomes" id="UP001164286">
    <property type="component" value="Unassembled WGS sequence"/>
</dbReference>
<organism evidence="2 3">
    <name type="scientific">Dioszegia hungarica</name>
    <dbReference type="NCBI Taxonomy" id="4972"/>
    <lineage>
        <taxon>Eukaryota</taxon>
        <taxon>Fungi</taxon>
        <taxon>Dikarya</taxon>
        <taxon>Basidiomycota</taxon>
        <taxon>Agaricomycotina</taxon>
        <taxon>Tremellomycetes</taxon>
        <taxon>Tremellales</taxon>
        <taxon>Bulleribasidiaceae</taxon>
        <taxon>Dioszegia</taxon>
    </lineage>
</organism>
<feature type="non-terminal residue" evidence="2">
    <location>
        <position position="1"/>
    </location>
</feature>
<feature type="region of interest" description="Disordered" evidence="1">
    <location>
        <begin position="117"/>
        <end position="138"/>
    </location>
</feature>
<feature type="compositionally biased region" description="Polar residues" evidence="1">
    <location>
        <begin position="438"/>
        <end position="450"/>
    </location>
</feature>
<keyword evidence="3" id="KW-1185">Reference proteome</keyword>
<dbReference type="RefSeq" id="XP_052942764.1">
    <property type="nucleotide sequence ID" value="XM_053086140.1"/>
</dbReference>
<evidence type="ECO:0000313" key="3">
    <source>
        <dbReference type="Proteomes" id="UP001164286"/>
    </source>
</evidence>
<feature type="compositionally biased region" description="Low complexity" evidence="1">
    <location>
        <begin position="709"/>
        <end position="726"/>
    </location>
</feature>
<feature type="region of interest" description="Disordered" evidence="1">
    <location>
        <begin position="709"/>
        <end position="794"/>
    </location>
</feature>
<gene>
    <name evidence="2" type="ORF">MKK02DRAFT_19746</name>
</gene>
<comment type="caution">
    <text evidence="2">The sequence shown here is derived from an EMBL/GenBank/DDBJ whole genome shotgun (WGS) entry which is preliminary data.</text>
</comment>
<sequence>MSLPSQGSTAPAITSPLLAWPSLPTTRSPLSTPPTSASLYDTSISSIYSRQPLPASRSLASSLTRADTWNTFAGDKRGKGKAIEPIEARPERHYAPPKQPLTPHQLSRIAQSFGIIVPSLPPPSPSSPAAGPSRLRLDAPSRPSPYLLTVIPPLSLLSLKSLSPEEADKRTRRWRRGRLIALQPSLAGMLVAIAREFGLPNTTGLQVYMGTSASSASSAASFSSDDPGPQISASSWTALFGPHLHGSVSSRSTTPTDTPTKPSGSLGRDIQFPLSPLSLVEKKLEHERLNRTHHRLKSFSSAAPLTAPSVRSLGSDYPTPPPTAGANPIIGTIEFDVDPDLASWYPEYRRNGRYRKSSTSSESGIRPLRLPQHLSAASPSFGPRRSQSRTQALRNSDEFASGDTTLNDHEEYRLNRQASGKDFPAIQSRAPEGRRLSVQRNGGVLSTSGSFGEMTDPNVSFGSSSGRNGDQTRMDVPEIMLHSHGLLTPVGKVRERDGDVKRGSAMVMSEQLDDLERIMRQLSPRDIRLTSPRMLTPRMAAKVATSKLQFPVEPPARAPSTLSRDPINSDYPSALHSSAAASSLTVNTIATQSSVPSFDATTLSRPPLEAEYSDAGLPLPAWPAVPFAKLSESPGSPGSIHDYFRAQTIAPSSPISPETLTRMRVPSPPDFPGRAPRRPNRPPSPDLTDSSIPHHSLPAEYVEQLHAARSPGGTGAGAPASPGPTRLKSRSGSISLKGLKMGSRNFGWKRSEHEKPPPPALPLGTRRDGESEGEAVGLFGTGDKLSPTDSTFPS</sequence>
<feature type="compositionally biased region" description="Polar residues" evidence="1">
    <location>
        <begin position="1"/>
        <end position="12"/>
    </location>
</feature>
<dbReference type="EMBL" id="JAKWFO010000013">
    <property type="protein sequence ID" value="KAI9632987.1"/>
    <property type="molecule type" value="Genomic_DNA"/>
</dbReference>
<reference evidence="2" key="1">
    <citation type="journal article" date="2022" name="G3 (Bethesda)">
        <title>High quality genome of the basidiomycete yeast Dioszegia hungarica PDD-24b-2 isolated from cloud water.</title>
        <authorList>
            <person name="Jarrige D."/>
            <person name="Haridas S."/>
            <person name="Bleykasten-Grosshans C."/>
            <person name="Joly M."/>
            <person name="Nadalig T."/>
            <person name="Sancelme M."/>
            <person name="Vuilleumier S."/>
            <person name="Grigoriev I.V."/>
            <person name="Amato P."/>
            <person name="Bringel F."/>
        </authorList>
    </citation>
    <scope>NUCLEOTIDE SEQUENCE</scope>
    <source>
        <strain evidence="2">PDD-24b-2</strain>
    </source>
</reference>
<feature type="compositionally biased region" description="Polar residues" evidence="1">
    <location>
        <begin position="457"/>
        <end position="469"/>
    </location>
</feature>
<accession>A0AA38H1P9</accession>
<evidence type="ECO:0000256" key="1">
    <source>
        <dbReference type="SAM" id="MobiDB-lite"/>
    </source>
</evidence>
<feature type="region of interest" description="Disordered" evidence="1">
    <location>
        <begin position="353"/>
        <end position="470"/>
    </location>
</feature>
<evidence type="ECO:0000313" key="2">
    <source>
        <dbReference type="EMBL" id="KAI9632987.1"/>
    </source>
</evidence>
<dbReference type="GeneID" id="77725341"/>